<dbReference type="Proteomes" id="UP000663870">
    <property type="component" value="Unassembled WGS sequence"/>
</dbReference>
<name>A0A815TK91_9BILA</name>
<protein>
    <submittedName>
        <fullName evidence="1">Uncharacterized protein</fullName>
    </submittedName>
</protein>
<feature type="non-terminal residue" evidence="1">
    <location>
        <position position="1"/>
    </location>
</feature>
<organism evidence="1 3">
    <name type="scientific">Rotaria sordida</name>
    <dbReference type="NCBI Taxonomy" id="392033"/>
    <lineage>
        <taxon>Eukaryota</taxon>
        <taxon>Metazoa</taxon>
        <taxon>Spiralia</taxon>
        <taxon>Gnathifera</taxon>
        <taxon>Rotifera</taxon>
        <taxon>Eurotatoria</taxon>
        <taxon>Bdelloidea</taxon>
        <taxon>Philodinida</taxon>
        <taxon>Philodinidae</taxon>
        <taxon>Rotaria</taxon>
    </lineage>
</organism>
<comment type="caution">
    <text evidence="1">The sequence shown here is derived from an EMBL/GenBank/DDBJ whole genome shotgun (WGS) entry which is preliminary data.</text>
</comment>
<dbReference type="EMBL" id="CAJNOH010009822">
    <property type="protein sequence ID" value="CAF1504106.1"/>
    <property type="molecule type" value="Genomic_DNA"/>
</dbReference>
<accession>A0A815TK91</accession>
<sequence length="128" mass="15079">EDSTEVIRKIKYDARTNSFVGFVSPLDNGVPMPQSFKINSFEELKMWCDTREKAPLLNVHIVQPIPSISDQNKIPTSFILSAYSVNNKLTENDVLCRWKFMFENHFKRQIRIISFSTDKYEQFYISYI</sequence>
<evidence type="ECO:0000313" key="4">
    <source>
        <dbReference type="Proteomes" id="UP000663870"/>
    </source>
</evidence>
<dbReference type="EMBL" id="CAJNOL010011622">
    <property type="protein sequence ID" value="CAF1656276.1"/>
    <property type="molecule type" value="Genomic_DNA"/>
</dbReference>
<evidence type="ECO:0000313" key="2">
    <source>
        <dbReference type="EMBL" id="CAF1656276.1"/>
    </source>
</evidence>
<reference evidence="1" key="1">
    <citation type="submission" date="2021-02" db="EMBL/GenBank/DDBJ databases">
        <authorList>
            <person name="Nowell W R."/>
        </authorList>
    </citation>
    <scope>NUCLEOTIDE SEQUENCE</scope>
</reference>
<dbReference type="AlphaFoldDB" id="A0A815TK91"/>
<gene>
    <name evidence="2" type="ORF">JXQ802_LOCUS55330</name>
    <name evidence="1" type="ORF">PYM288_LOCUS38806</name>
</gene>
<keyword evidence="4" id="KW-1185">Reference proteome</keyword>
<proteinExistence type="predicted"/>
<evidence type="ECO:0000313" key="3">
    <source>
        <dbReference type="Proteomes" id="UP000663854"/>
    </source>
</evidence>
<evidence type="ECO:0000313" key="1">
    <source>
        <dbReference type="EMBL" id="CAF1504106.1"/>
    </source>
</evidence>
<dbReference type="Proteomes" id="UP000663854">
    <property type="component" value="Unassembled WGS sequence"/>
</dbReference>